<dbReference type="RefSeq" id="WP_155071125.1">
    <property type="nucleotide sequence ID" value="NZ_WIXO01000001.1"/>
</dbReference>
<comment type="caution">
    <text evidence="3">The sequence shown here is derived from an EMBL/GenBank/DDBJ whole genome shotgun (WGS) entry which is preliminary data.</text>
</comment>
<keyword evidence="4" id="KW-1185">Reference proteome</keyword>
<name>A0A6G2BDC2_9ACTN</name>
<reference evidence="3 4" key="1">
    <citation type="submission" date="2019-11" db="EMBL/GenBank/DDBJ databases">
        <authorList>
            <person name="Yuan L."/>
        </authorList>
    </citation>
    <scope>NUCLEOTIDE SEQUENCE [LARGE SCALE GENOMIC DNA]</scope>
    <source>
        <strain evidence="3 4">TRM43335</strain>
    </source>
</reference>
<evidence type="ECO:0000256" key="1">
    <source>
        <dbReference type="SAM" id="MobiDB-lite"/>
    </source>
</evidence>
<evidence type="ECO:0000256" key="2">
    <source>
        <dbReference type="SAM" id="Phobius"/>
    </source>
</evidence>
<gene>
    <name evidence="3" type="ORF">F0L17_12400</name>
</gene>
<organism evidence="3 4">
    <name type="scientific">Streptomyces taklimakanensis</name>
    <dbReference type="NCBI Taxonomy" id="2569853"/>
    <lineage>
        <taxon>Bacteria</taxon>
        <taxon>Bacillati</taxon>
        <taxon>Actinomycetota</taxon>
        <taxon>Actinomycetes</taxon>
        <taxon>Kitasatosporales</taxon>
        <taxon>Streptomycetaceae</taxon>
        <taxon>Streptomyces</taxon>
    </lineage>
</organism>
<evidence type="ECO:0000313" key="4">
    <source>
        <dbReference type="Proteomes" id="UP000473014"/>
    </source>
</evidence>
<feature type="transmembrane region" description="Helical" evidence="2">
    <location>
        <begin position="6"/>
        <end position="28"/>
    </location>
</feature>
<sequence length="202" mass="21260">MSAVDFIAVCLGGLITAVSAALIGFTLASARAPYASGGVWCEATVVEEGTRREWLLGGHRARSPRRALRWIRAQAPRLADRIDPSPHARWASSGLLRPYDGAGPDAAALLRRWPSDGVAHRDALRALEDGGLYVLTVPDGDGLRYRISVRSLGGAGGRSMAGKPAYGRRGTEKLTTGTFRRAGAGGRAGARSAVPSKQKGES</sequence>
<dbReference type="EMBL" id="WIXO01000001">
    <property type="protein sequence ID" value="MTE19902.1"/>
    <property type="molecule type" value="Genomic_DNA"/>
</dbReference>
<dbReference type="AlphaFoldDB" id="A0A6G2BDC2"/>
<dbReference type="OrthoDB" id="4225564at2"/>
<accession>A0A6G2BDC2</accession>
<keyword evidence="2" id="KW-0472">Membrane</keyword>
<keyword evidence="2" id="KW-0812">Transmembrane</keyword>
<evidence type="ECO:0000313" key="3">
    <source>
        <dbReference type="EMBL" id="MTE19902.1"/>
    </source>
</evidence>
<keyword evidence="2" id="KW-1133">Transmembrane helix</keyword>
<protein>
    <submittedName>
        <fullName evidence="3">Uncharacterized protein</fullName>
    </submittedName>
</protein>
<feature type="region of interest" description="Disordered" evidence="1">
    <location>
        <begin position="158"/>
        <end position="202"/>
    </location>
</feature>
<proteinExistence type="predicted"/>
<dbReference type="Proteomes" id="UP000473014">
    <property type="component" value="Unassembled WGS sequence"/>
</dbReference>